<evidence type="ECO:0000256" key="6">
    <source>
        <dbReference type="HAMAP-Rule" id="MF_00073"/>
    </source>
</evidence>
<evidence type="ECO:0000313" key="9">
    <source>
        <dbReference type="Proteomes" id="UP000011747"/>
    </source>
</evidence>
<sequence length="131" mass="15106">MNRREAREKSLQALYQIDVSGANPAEAIRNVVPEEVDDSYVHQCVLGTYEHLDEIDDCIKQHLENWSFDRLAKVDRNILRLAVYEMKYREDVPANVAINEAVEIGKRFGDERSGKFINGVLSRIKKSLENK</sequence>
<dbReference type="GO" id="GO:0006353">
    <property type="term" value="P:DNA-templated transcription termination"/>
    <property type="evidence" value="ECO:0007669"/>
    <property type="project" value="UniProtKB-UniRule"/>
</dbReference>
<dbReference type="InterPro" id="IPR011605">
    <property type="entry name" value="NusB_fam"/>
</dbReference>
<evidence type="ECO:0000256" key="3">
    <source>
        <dbReference type="ARBA" id="ARBA00022884"/>
    </source>
</evidence>
<dbReference type="Pfam" id="PF01029">
    <property type="entry name" value="NusB"/>
    <property type="match status" value="1"/>
</dbReference>
<dbReference type="NCBIfam" id="TIGR01951">
    <property type="entry name" value="nusB"/>
    <property type="match status" value="1"/>
</dbReference>
<dbReference type="CDD" id="cd00619">
    <property type="entry name" value="Terminator_NusB"/>
    <property type="match status" value="1"/>
</dbReference>
<dbReference type="GO" id="GO:0005829">
    <property type="term" value="C:cytosol"/>
    <property type="evidence" value="ECO:0007669"/>
    <property type="project" value="TreeGrafter"/>
</dbReference>
<dbReference type="GO" id="GO:0031564">
    <property type="term" value="P:transcription antitermination"/>
    <property type="evidence" value="ECO:0007669"/>
    <property type="project" value="UniProtKB-KW"/>
</dbReference>
<evidence type="ECO:0000256" key="2">
    <source>
        <dbReference type="ARBA" id="ARBA00022814"/>
    </source>
</evidence>
<dbReference type="AlphaFoldDB" id="G9QPK1"/>
<proteinExistence type="inferred from homology"/>
<dbReference type="RefSeq" id="WP_003355294.1">
    <property type="nucleotide sequence ID" value="NZ_JH414764.1"/>
</dbReference>
<evidence type="ECO:0000313" key="8">
    <source>
        <dbReference type="EMBL" id="EHL73642.1"/>
    </source>
</evidence>
<keyword evidence="4 6" id="KW-0805">Transcription regulation</keyword>
<dbReference type="PATRIC" id="fig|665952.3.peg.3101"/>
<keyword evidence="5 6" id="KW-0804">Transcription</keyword>
<dbReference type="PANTHER" id="PTHR11078">
    <property type="entry name" value="N UTILIZATION SUBSTANCE PROTEIN B-RELATED"/>
    <property type="match status" value="1"/>
</dbReference>
<feature type="domain" description="NusB/RsmB/TIM44" evidence="7">
    <location>
        <begin position="4"/>
        <end position="125"/>
    </location>
</feature>
<dbReference type="GO" id="GO:0003723">
    <property type="term" value="F:RNA binding"/>
    <property type="evidence" value="ECO:0007669"/>
    <property type="project" value="UniProtKB-UniRule"/>
</dbReference>
<protein>
    <recommendedName>
        <fullName evidence="6">Transcription antitermination protein NusB</fullName>
    </recommendedName>
    <alternativeName>
        <fullName evidence="6">Antitermination factor NusB</fullName>
    </alternativeName>
</protein>
<comment type="similarity">
    <text evidence="1 6">Belongs to the NusB family.</text>
</comment>
<dbReference type="Gene3D" id="1.10.940.10">
    <property type="entry name" value="NusB-like"/>
    <property type="match status" value="1"/>
</dbReference>
<dbReference type="PANTHER" id="PTHR11078:SF3">
    <property type="entry name" value="ANTITERMINATION NUSB DOMAIN-CONTAINING PROTEIN"/>
    <property type="match status" value="1"/>
</dbReference>
<comment type="caution">
    <text evidence="8">The sequence shown here is derived from an EMBL/GenBank/DDBJ whole genome shotgun (WGS) entry which is preliminary data.</text>
</comment>
<dbReference type="EMBL" id="ACWF01000156">
    <property type="protein sequence ID" value="EHL73642.1"/>
    <property type="molecule type" value="Genomic_DNA"/>
</dbReference>
<dbReference type="InterPro" id="IPR006027">
    <property type="entry name" value="NusB_RsmB_TIM44"/>
</dbReference>
<keyword evidence="9" id="KW-1185">Reference proteome</keyword>
<comment type="function">
    <text evidence="6">Involved in transcription antitermination. Required for transcription of ribosomal RNA (rRNA) genes. Binds specifically to the boxA antiterminator sequence of the ribosomal RNA (rrn) operons.</text>
</comment>
<dbReference type="Proteomes" id="UP000011747">
    <property type="component" value="Unassembled WGS sequence"/>
</dbReference>
<gene>
    <name evidence="6" type="primary">nusB</name>
    <name evidence="8" type="ORF">HMPREF1015_00218</name>
</gene>
<evidence type="ECO:0000256" key="5">
    <source>
        <dbReference type="ARBA" id="ARBA00023163"/>
    </source>
</evidence>
<keyword evidence="3 6" id="KW-0694">RNA-binding</keyword>
<evidence type="ECO:0000256" key="4">
    <source>
        <dbReference type="ARBA" id="ARBA00023015"/>
    </source>
</evidence>
<organism evidence="8 9">
    <name type="scientific">Bacillus smithii 7_3_47FAA</name>
    <dbReference type="NCBI Taxonomy" id="665952"/>
    <lineage>
        <taxon>Bacteria</taxon>
        <taxon>Bacillati</taxon>
        <taxon>Bacillota</taxon>
        <taxon>Bacilli</taxon>
        <taxon>Bacillales</taxon>
        <taxon>Bacillaceae</taxon>
        <taxon>Bacillus</taxon>
    </lineage>
</organism>
<dbReference type="HOGENOM" id="CLU_087843_3_3_9"/>
<evidence type="ECO:0000256" key="1">
    <source>
        <dbReference type="ARBA" id="ARBA00005952"/>
    </source>
</evidence>
<name>G9QPK1_9BACI</name>
<dbReference type="SUPFAM" id="SSF48013">
    <property type="entry name" value="NusB-like"/>
    <property type="match status" value="1"/>
</dbReference>
<accession>G9QPK1</accession>
<dbReference type="InterPro" id="IPR035926">
    <property type="entry name" value="NusB-like_sf"/>
</dbReference>
<reference evidence="8 9" key="1">
    <citation type="submission" date="2011-09" db="EMBL/GenBank/DDBJ databases">
        <title>The Genome Sequence of Bacillus smithii 7_3_47FAA.</title>
        <authorList>
            <consortium name="The Broad Institute Genome Sequencing Platform"/>
            <person name="Earl A."/>
            <person name="Ward D."/>
            <person name="Feldgarden M."/>
            <person name="Gevers D."/>
            <person name="Daigneault M."/>
            <person name="Strauss J."/>
            <person name="Allen-Vercoe E."/>
            <person name="Young S.K."/>
            <person name="Zeng Q."/>
            <person name="Gargeya S."/>
            <person name="Fitzgerald M."/>
            <person name="Haas B."/>
            <person name="Abouelleil A."/>
            <person name="Alvarado L."/>
            <person name="Arachchi H.M."/>
            <person name="Berlin A."/>
            <person name="Brown A."/>
            <person name="Chapman S.B."/>
            <person name="Chen Z."/>
            <person name="Dunbar C."/>
            <person name="Freedman E."/>
            <person name="Gearin G."/>
            <person name="Goldberg J."/>
            <person name="Griggs A."/>
            <person name="Gujja S."/>
            <person name="Heiman D."/>
            <person name="Howarth C."/>
            <person name="Larson L."/>
            <person name="Lui A."/>
            <person name="MacDonald P.J.P."/>
            <person name="Montmayeur A."/>
            <person name="Murphy C."/>
            <person name="Neiman D."/>
            <person name="Pearson M."/>
            <person name="Priest M."/>
            <person name="Roberts A."/>
            <person name="Saif S."/>
            <person name="Shea T."/>
            <person name="Shenoy N."/>
            <person name="Sisk P."/>
            <person name="Stolte C."/>
            <person name="Sykes S."/>
            <person name="Wortman J."/>
            <person name="Nusbaum C."/>
            <person name="Birren B."/>
        </authorList>
    </citation>
    <scope>NUCLEOTIDE SEQUENCE [LARGE SCALE GENOMIC DNA]</scope>
    <source>
        <strain evidence="8 9">7_3_47FAA</strain>
    </source>
</reference>
<dbReference type="HAMAP" id="MF_00073">
    <property type="entry name" value="NusB"/>
    <property type="match status" value="1"/>
</dbReference>
<keyword evidence="2 6" id="KW-0889">Transcription antitermination</keyword>
<evidence type="ECO:0000259" key="7">
    <source>
        <dbReference type="Pfam" id="PF01029"/>
    </source>
</evidence>